<dbReference type="EMBL" id="JAQQKV010000004">
    <property type="protein sequence ID" value="MDC7677596.1"/>
    <property type="molecule type" value="Genomic_DNA"/>
</dbReference>
<keyword evidence="2" id="KW-1185">Reference proteome</keyword>
<dbReference type="Pfam" id="PF16252">
    <property type="entry name" value="DUF4908"/>
    <property type="match status" value="1"/>
</dbReference>
<evidence type="ECO:0000313" key="2">
    <source>
        <dbReference type="Proteomes" id="UP001218579"/>
    </source>
</evidence>
<dbReference type="PROSITE" id="PS51257">
    <property type="entry name" value="PROKAR_LIPOPROTEIN"/>
    <property type="match status" value="1"/>
</dbReference>
<gene>
    <name evidence="1" type="ORF">PQU98_15745</name>
</gene>
<dbReference type="RefSeq" id="WP_272745918.1">
    <property type="nucleotide sequence ID" value="NZ_JAQQKV010000004.1"/>
</dbReference>
<sequence length="262" mass="28413">MRFSTRQFRLPVALSLLIGVMTLTGWGLGTACAQNNLRDAMLGPSTSDSRGNSMPDVAHFMSEDGEGFVLDHTQDQPFIRFDGEAEVWALTPSPGPRGDVIFKNDVGEPILRSSRLGGLTLFSRTRPTGDPVAVSGKADAIKAGRMTPGLLFQQLARASKKASAAVSRLMPFDADIQTPGADYLFADAARVTADAIVDVANQNNGRKVLEPIREVRLIEGRPPGVYMERNTLVLRLDHTQGWAGRPSSKRITKILKTAVKVK</sequence>
<dbReference type="InterPro" id="IPR032591">
    <property type="entry name" value="DUF4908"/>
</dbReference>
<reference evidence="1 2" key="1">
    <citation type="submission" date="2023-01" db="EMBL/GenBank/DDBJ databases">
        <title>Novel species of the genus Asticcacaulis isolated from rivers.</title>
        <authorList>
            <person name="Lu H."/>
        </authorList>
    </citation>
    <scope>NUCLEOTIDE SEQUENCE [LARGE SCALE GENOMIC DNA]</scope>
    <source>
        <strain evidence="1 2">LKC15W</strain>
    </source>
</reference>
<name>A0ABT5HMX1_9CAUL</name>
<evidence type="ECO:0000313" key="1">
    <source>
        <dbReference type="EMBL" id="MDC7677596.1"/>
    </source>
</evidence>
<accession>A0ABT5HMX1</accession>
<organism evidence="1 2">
    <name type="scientific">Asticcacaulis machinosus</name>
    <dbReference type="NCBI Taxonomy" id="2984211"/>
    <lineage>
        <taxon>Bacteria</taxon>
        <taxon>Pseudomonadati</taxon>
        <taxon>Pseudomonadota</taxon>
        <taxon>Alphaproteobacteria</taxon>
        <taxon>Caulobacterales</taxon>
        <taxon>Caulobacteraceae</taxon>
        <taxon>Asticcacaulis</taxon>
    </lineage>
</organism>
<dbReference type="Proteomes" id="UP001218579">
    <property type="component" value="Unassembled WGS sequence"/>
</dbReference>
<proteinExistence type="predicted"/>
<comment type="caution">
    <text evidence="1">The sequence shown here is derived from an EMBL/GenBank/DDBJ whole genome shotgun (WGS) entry which is preliminary data.</text>
</comment>
<protein>
    <submittedName>
        <fullName evidence="1">DUF4908 domain-containing protein</fullName>
    </submittedName>
</protein>